<dbReference type="EMBL" id="BAABAT010000085">
    <property type="protein sequence ID" value="GAA4263925.1"/>
    <property type="molecule type" value="Genomic_DNA"/>
</dbReference>
<reference evidence="3" key="1">
    <citation type="journal article" date="2019" name="Int. J. Syst. Evol. Microbiol.">
        <title>The Global Catalogue of Microorganisms (GCM) 10K type strain sequencing project: providing services to taxonomists for standard genome sequencing and annotation.</title>
        <authorList>
            <consortium name="The Broad Institute Genomics Platform"/>
            <consortium name="The Broad Institute Genome Sequencing Center for Infectious Disease"/>
            <person name="Wu L."/>
            <person name="Ma J."/>
        </authorList>
    </citation>
    <scope>NUCLEOTIDE SEQUENCE [LARGE SCALE GENOMIC DNA]</scope>
    <source>
        <strain evidence="3">JCM 17441</strain>
    </source>
</reference>
<protein>
    <recommendedName>
        <fullName evidence="1">HTH marR-type domain-containing protein</fullName>
    </recommendedName>
</protein>
<dbReference type="InterPro" id="IPR000835">
    <property type="entry name" value="HTH_MarR-typ"/>
</dbReference>
<evidence type="ECO:0000259" key="1">
    <source>
        <dbReference type="SMART" id="SM00347"/>
    </source>
</evidence>
<name>A0ABP8DV42_9ACTN</name>
<keyword evidence="3" id="KW-1185">Reference proteome</keyword>
<dbReference type="Pfam" id="PF12802">
    <property type="entry name" value="MarR_2"/>
    <property type="match status" value="1"/>
</dbReference>
<evidence type="ECO:0000313" key="2">
    <source>
        <dbReference type="EMBL" id="GAA4263925.1"/>
    </source>
</evidence>
<dbReference type="SUPFAM" id="SSF46785">
    <property type="entry name" value="Winged helix' DNA-binding domain"/>
    <property type="match status" value="1"/>
</dbReference>
<dbReference type="Gene3D" id="1.10.10.10">
    <property type="entry name" value="Winged helix-like DNA-binding domain superfamily/Winged helix DNA-binding domain"/>
    <property type="match status" value="1"/>
</dbReference>
<gene>
    <name evidence="2" type="ORF">GCM10022255_112880</name>
</gene>
<dbReference type="InterPro" id="IPR039422">
    <property type="entry name" value="MarR/SlyA-like"/>
</dbReference>
<evidence type="ECO:0000313" key="3">
    <source>
        <dbReference type="Proteomes" id="UP001500620"/>
    </source>
</evidence>
<organism evidence="2 3">
    <name type="scientific">Dactylosporangium darangshiense</name>
    <dbReference type="NCBI Taxonomy" id="579108"/>
    <lineage>
        <taxon>Bacteria</taxon>
        <taxon>Bacillati</taxon>
        <taxon>Actinomycetota</taxon>
        <taxon>Actinomycetes</taxon>
        <taxon>Micromonosporales</taxon>
        <taxon>Micromonosporaceae</taxon>
        <taxon>Dactylosporangium</taxon>
    </lineage>
</organism>
<proteinExistence type="predicted"/>
<dbReference type="SMART" id="SM00347">
    <property type="entry name" value="HTH_MARR"/>
    <property type="match status" value="1"/>
</dbReference>
<dbReference type="InterPro" id="IPR036390">
    <property type="entry name" value="WH_DNA-bd_sf"/>
</dbReference>
<dbReference type="Proteomes" id="UP001500620">
    <property type="component" value="Unassembled WGS sequence"/>
</dbReference>
<comment type="caution">
    <text evidence="2">The sequence shown here is derived from an EMBL/GenBank/DDBJ whole genome shotgun (WGS) entry which is preliminary data.</text>
</comment>
<dbReference type="PANTHER" id="PTHR33164">
    <property type="entry name" value="TRANSCRIPTIONAL REGULATOR, MARR FAMILY"/>
    <property type="match status" value="1"/>
</dbReference>
<dbReference type="InterPro" id="IPR036388">
    <property type="entry name" value="WH-like_DNA-bd_sf"/>
</dbReference>
<feature type="domain" description="HTH marR-type" evidence="1">
    <location>
        <begin position="18"/>
        <end position="119"/>
    </location>
</feature>
<accession>A0ABP8DV42</accession>
<dbReference type="PANTHER" id="PTHR33164:SF43">
    <property type="entry name" value="HTH-TYPE TRANSCRIPTIONAL REPRESSOR YETL"/>
    <property type="match status" value="1"/>
</dbReference>
<sequence length="141" mass="15345">MLAATRVAAHLRGEVERTVLEPAGVSWSAFAALTAIADGPHEVRMHVVAAAMGTALGTARSAVARLERLGLVSRSTPSHDHRQVELIATEPGRQRAEQLRTAVAAVEARLIPDPRTRHVLCVVADRVWPYPWRGHRQDRGA</sequence>